<name>A0ABR9GG85_9GAMM</name>
<dbReference type="EMBL" id="JACZZA010000023">
    <property type="protein sequence ID" value="MBE1163041.1"/>
    <property type="molecule type" value="Genomic_DNA"/>
</dbReference>
<comment type="caution">
    <text evidence="1">The sequence shown here is derived from an EMBL/GenBank/DDBJ whole genome shotgun (WGS) entry which is preliminary data.</text>
</comment>
<organism evidence="1 2">
    <name type="scientific">Dyella acidiphila</name>
    <dbReference type="NCBI Taxonomy" id="2775866"/>
    <lineage>
        <taxon>Bacteria</taxon>
        <taxon>Pseudomonadati</taxon>
        <taxon>Pseudomonadota</taxon>
        <taxon>Gammaproteobacteria</taxon>
        <taxon>Lysobacterales</taxon>
        <taxon>Rhodanobacteraceae</taxon>
        <taxon>Dyella</taxon>
    </lineage>
</organism>
<protein>
    <submittedName>
        <fullName evidence="1">Uncharacterized protein</fullName>
    </submittedName>
</protein>
<keyword evidence="2" id="KW-1185">Reference proteome</keyword>
<evidence type="ECO:0000313" key="1">
    <source>
        <dbReference type="EMBL" id="MBE1163041.1"/>
    </source>
</evidence>
<sequence length="278" mass="29402">MDLDQKFQVSSGAHSICAAEMTFLRKVQSTECMSTFYNEAFAFAVASKDAQLQAYSSAPLDLLPTCQPKELTFAQLQGRQALLDLLTAYADSIQALMSDGNDQAFDSGSESMAKGLQSVAKQAGFTTITTNEAAGVNAAIDTITHLIVDHHEYDNVKDAASKAELPLESIVNAFKSENSNDASGIQSKLGGIKNDFRIAVLASRDHKGAASFLDIADAHAMLASMTVATDPTQLNAALDALVASNKTLASGDKTTVHQVVSNLVSEGQRAVTIYSGSK</sequence>
<evidence type="ECO:0000313" key="2">
    <source>
        <dbReference type="Proteomes" id="UP000651010"/>
    </source>
</evidence>
<gene>
    <name evidence="1" type="ORF">IGX34_21870</name>
</gene>
<reference evidence="1 2" key="1">
    <citation type="submission" date="2020-09" db="EMBL/GenBank/DDBJ databases">
        <title>Dyella sp. 7MK23 isolated from forest soil.</title>
        <authorList>
            <person name="Fu J."/>
        </authorList>
    </citation>
    <scope>NUCLEOTIDE SEQUENCE [LARGE SCALE GENOMIC DNA]</scope>
    <source>
        <strain evidence="1 2">7MK23</strain>
    </source>
</reference>
<dbReference type="Proteomes" id="UP000651010">
    <property type="component" value="Unassembled WGS sequence"/>
</dbReference>
<proteinExistence type="predicted"/>
<accession>A0ABR9GG85</accession>
<dbReference type="RefSeq" id="WP_192557886.1">
    <property type="nucleotide sequence ID" value="NZ_JACZZA010000023.1"/>
</dbReference>